<dbReference type="RefSeq" id="WP_076835192.1">
    <property type="nucleotide sequence ID" value="NZ_CP019434.1"/>
</dbReference>
<evidence type="ECO:0008006" key="4">
    <source>
        <dbReference type="Google" id="ProtNLM"/>
    </source>
</evidence>
<keyword evidence="3" id="KW-1185">Reference proteome</keyword>
<evidence type="ECO:0000313" key="2">
    <source>
        <dbReference type="EMBL" id="APZ41845.1"/>
    </source>
</evidence>
<dbReference type="EMBL" id="CP019434">
    <property type="protein sequence ID" value="APZ41845.1"/>
    <property type="molecule type" value="Genomic_DNA"/>
</dbReference>
<sequence>MISIALFGGLVIVLVVLGLLGLVRGAGHLRNGRLVRAGLRGTLSSLMIAAAALFGLGALNLTTYQQLVYEQPVGSISFRGLGPGQYEAKLQRPSGATSDYVLRGQDWELQARVLKWRNWLALIGFHPRYQLSRLEGRYTDIAQARSARRTVYALAPTRGFDAWARAGWLKAPLVDALYGSAVYLPMAAGARYTVSLGQTGLIARPANARARQAVAAWH</sequence>
<dbReference type="Proteomes" id="UP000243807">
    <property type="component" value="Chromosome"/>
</dbReference>
<proteinExistence type="predicted"/>
<feature type="transmembrane region" description="Helical" evidence="1">
    <location>
        <begin position="41"/>
        <end position="61"/>
    </location>
</feature>
<dbReference type="STRING" id="1765967.BW247_00985"/>
<gene>
    <name evidence="2" type="ORF">BW247_00985</name>
</gene>
<accession>A0A1P8UDC5</accession>
<dbReference type="AlphaFoldDB" id="A0A1P8UDC5"/>
<reference evidence="2 3" key="1">
    <citation type="submission" date="2017-01" db="EMBL/GenBank/DDBJ databases">
        <title>Draft sequence of Acidihalobacter ferrooxidans strain DSM 14175 (strain V8).</title>
        <authorList>
            <person name="Khaleque H.N."/>
            <person name="Ramsay J.P."/>
            <person name="Murphy R.J.T."/>
            <person name="Kaksonen A.H."/>
            <person name="Boxall N.J."/>
            <person name="Watkin E.L.J."/>
        </authorList>
    </citation>
    <scope>NUCLEOTIDE SEQUENCE [LARGE SCALE GENOMIC DNA]</scope>
    <source>
        <strain evidence="2 3">V8</strain>
    </source>
</reference>
<evidence type="ECO:0000313" key="3">
    <source>
        <dbReference type="Proteomes" id="UP000243807"/>
    </source>
</evidence>
<dbReference type="KEGG" id="afy:BW247_00985"/>
<keyword evidence="1" id="KW-0812">Transmembrane</keyword>
<keyword evidence="1" id="KW-0472">Membrane</keyword>
<protein>
    <recommendedName>
        <fullName evidence="4">Cation/multidrug efflux pump</fullName>
    </recommendedName>
</protein>
<evidence type="ECO:0000256" key="1">
    <source>
        <dbReference type="SAM" id="Phobius"/>
    </source>
</evidence>
<dbReference type="OrthoDB" id="9156649at2"/>
<name>A0A1P8UDC5_9GAMM</name>
<organism evidence="2 3">
    <name type="scientific">Acidihalobacter ferrooxydans</name>
    <dbReference type="NCBI Taxonomy" id="1765967"/>
    <lineage>
        <taxon>Bacteria</taxon>
        <taxon>Pseudomonadati</taxon>
        <taxon>Pseudomonadota</taxon>
        <taxon>Gammaproteobacteria</taxon>
        <taxon>Chromatiales</taxon>
        <taxon>Ectothiorhodospiraceae</taxon>
        <taxon>Acidihalobacter</taxon>
    </lineage>
</organism>
<keyword evidence="1" id="KW-1133">Transmembrane helix</keyword>